<feature type="chain" id="PRO_5037441100" evidence="7">
    <location>
        <begin position="19"/>
        <end position="806"/>
    </location>
</feature>
<dbReference type="CDD" id="cd16030">
    <property type="entry name" value="iduronate-2-sulfatase"/>
    <property type="match status" value="1"/>
</dbReference>
<dbReference type="Gene3D" id="3.40.50.1820">
    <property type="entry name" value="alpha/beta hydrolase"/>
    <property type="match status" value="1"/>
</dbReference>
<dbReference type="GO" id="GO:0004423">
    <property type="term" value="F:iduronate-2-sulfatase activity"/>
    <property type="evidence" value="ECO:0007669"/>
    <property type="project" value="InterPro"/>
</dbReference>
<evidence type="ECO:0000313" key="10">
    <source>
        <dbReference type="EMBL" id="MBK1826742.1"/>
    </source>
</evidence>
<comment type="caution">
    <text evidence="10">The sequence shown here is derived from an EMBL/GenBank/DDBJ whole genome shotgun (WGS) entry which is preliminary data.</text>
</comment>
<accession>A0A934VF88</accession>
<name>A0A934VF88_9BACT</name>
<dbReference type="GO" id="GO:0046872">
    <property type="term" value="F:metal ion binding"/>
    <property type="evidence" value="ECO:0007669"/>
    <property type="project" value="UniProtKB-KW"/>
</dbReference>
<evidence type="ECO:0000256" key="7">
    <source>
        <dbReference type="SAM" id="SignalP"/>
    </source>
</evidence>
<dbReference type="RefSeq" id="WP_200277970.1">
    <property type="nucleotide sequence ID" value="NZ_JAENII010000004.1"/>
</dbReference>
<gene>
    <name evidence="10" type="ORF">JIN81_06915</name>
</gene>
<proteinExistence type="inferred from homology"/>
<protein>
    <submittedName>
        <fullName evidence="10">Alpha/beta fold hydrolase</fullName>
    </submittedName>
</protein>
<dbReference type="InterPro" id="IPR000917">
    <property type="entry name" value="Sulfatase_N"/>
</dbReference>
<evidence type="ECO:0000256" key="3">
    <source>
        <dbReference type="ARBA" id="ARBA00022723"/>
    </source>
</evidence>
<dbReference type="Gene3D" id="3.40.720.10">
    <property type="entry name" value="Alkaline Phosphatase, subunit A"/>
    <property type="match status" value="1"/>
</dbReference>
<dbReference type="PANTHER" id="PTHR45953">
    <property type="entry name" value="IDURONATE 2-SULFATASE"/>
    <property type="match status" value="1"/>
</dbReference>
<dbReference type="GO" id="GO:0005737">
    <property type="term" value="C:cytoplasm"/>
    <property type="evidence" value="ECO:0007669"/>
    <property type="project" value="TreeGrafter"/>
</dbReference>
<evidence type="ECO:0000256" key="1">
    <source>
        <dbReference type="ARBA" id="ARBA00001913"/>
    </source>
</evidence>
<sequence>MIRLALVLATSFAGILHAAKPFDATPPDGVTIQRDLTFLAPDRGEKLDLYQPTERGSEPAPAVVIIHGGGWTSGDKAREREFVTGTTLAKEGYVAISINYELSAGRRWPNNLHDCKNAVRWLRVNAGKLNVDPDRIGVIGGSAGGHLALMVAYTANHPELSPKQPYPGVSDEVRACVDMYGITNLLTRCVTEPDGTPTDELKDHRLFKGDRQSAADLWRLASPVTHVTKDSPPTLILHGTADTTVDRAQSEELHRTLQQAGATSTLRMIDGAGHAWPLKNKDFDLRKDVLSFFNTHLVASEGTERVSLPRSARPNVLFISVDDLNDWEGAMGGNSQAKTPHMDRLFGQGVLFTNAHCSQAVCTASRNSLLSGLHPTTSGWYASTSAMRRTYDEVMGSHKMLPQHFKDNGYHTMAAGKVFHQGVSDYKERTKDFWDVTAPGYKVPKELMKRGSGYGGRHFYPFPKEGSRISNRFGPDVDGNSLCAGPLDPEDMPGGKMFDELIAEWAVDQLGENYEEPFFMAVGFVRPHVPFTAPRKFFDMYDPATIQIPEVPETEMSDIPIMGKSIAYGTIQGGDHHAVLTIDDDYWKELVHGYLACVSFVDEQIGKVITALEDSPHADNTIIVLWSDHGQHLGEKHTWRKQSLWEEATRVPLFFKAPGVSIAGKTSPQVVSLLDIYPTLVDLCDLPQAPKLDGQSLVPLLRNPSLTSKRPVLNTWYYGNHAIRSNDWRYIRYRDGSEELYDHRKDQGEHRNLAKDPEYAAIIAEHRKFLPTKEALPAGDSEWEGDKLDRRVREWQSDDSIPDWLR</sequence>
<evidence type="ECO:0000256" key="4">
    <source>
        <dbReference type="ARBA" id="ARBA00022729"/>
    </source>
</evidence>
<keyword evidence="6" id="KW-0106">Calcium</keyword>
<evidence type="ECO:0000256" key="6">
    <source>
        <dbReference type="ARBA" id="ARBA00022837"/>
    </source>
</evidence>
<evidence type="ECO:0000259" key="8">
    <source>
        <dbReference type="Pfam" id="PF00884"/>
    </source>
</evidence>
<evidence type="ECO:0000259" key="9">
    <source>
        <dbReference type="Pfam" id="PF20434"/>
    </source>
</evidence>
<reference evidence="10" key="1">
    <citation type="submission" date="2021-01" db="EMBL/GenBank/DDBJ databases">
        <title>Modified the classification status of verrucomicrobia.</title>
        <authorList>
            <person name="Feng X."/>
        </authorList>
    </citation>
    <scope>NUCLEOTIDE SEQUENCE</scope>
    <source>
        <strain evidence="10">KCTC 22201</strain>
    </source>
</reference>
<feature type="domain" description="BD-FAE-like" evidence="9">
    <location>
        <begin position="47"/>
        <end position="257"/>
    </location>
</feature>
<comment type="cofactor">
    <cofactor evidence="1">
        <name>Ca(2+)</name>
        <dbReference type="ChEBI" id="CHEBI:29108"/>
    </cofactor>
</comment>
<evidence type="ECO:0000256" key="2">
    <source>
        <dbReference type="ARBA" id="ARBA00008779"/>
    </source>
</evidence>
<comment type="similarity">
    <text evidence="2">Belongs to the sulfatase family.</text>
</comment>
<dbReference type="Pfam" id="PF00884">
    <property type="entry name" value="Sulfatase"/>
    <property type="match status" value="1"/>
</dbReference>
<dbReference type="SUPFAM" id="SSF53474">
    <property type="entry name" value="alpha/beta-Hydrolases"/>
    <property type="match status" value="1"/>
</dbReference>
<dbReference type="Pfam" id="PF20434">
    <property type="entry name" value="BD-FAE"/>
    <property type="match status" value="1"/>
</dbReference>
<feature type="domain" description="Sulfatase N-terminal" evidence="8">
    <location>
        <begin position="314"/>
        <end position="685"/>
    </location>
</feature>
<feature type="signal peptide" evidence="7">
    <location>
        <begin position="1"/>
        <end position="18"/>
    </location>
</feature>
<dbReference type="AlphaFoldDB" id="A0A934VF88"/>
<dbReference type="InterPro" id="IPR017850">
    <property type="entry name" value="Alkaline_phosphatase_core_sf"/>
</dbReference>
<dbReference type="InterPro" id="IPR035874">
    <property type="entry name" value="IDS"/>
</dbReference>
<keyword evidence="11" id="KW-1185">Reference proteome</keyword>
<organism evidence="10 11">
    <name type="scientific">Haloferula rosea</name>
    <dbReference type="NCBI Taxonomy" id="490093"/>
    <lineage>
        <taxon>Bacteria</taxon>
        <taxon>Pseudomonadati</taxon>
        <taxon>Verrucomicrobiota</taxon>
        <taxon>Verrucomicrobiia</taxon>
        <taxon>Verrucomicrobiales</taxon>
        <taxon>Verrucomicrobiaceae</taxon>
        <taxon>Haloferula</taxon>
    </lineage>
</organism>
<keyword evidence="4 7" id="KW-0732">Signal</keyword>
<keyword evidence="5 10" id="KW-0378">Hydrolase</keyword>
<dbReference type="InterPro" id="IPR049492">
    <property type="entry name" value="BD-FAE-like_dom"/>
</dbReference>
<dbReference type="SUPFAM" id="SSF53649">
    <property type="entry name" value="Alkaline phosphatase-like"/>
    <property type="match status" value="1"/>
</dbReference>
<evidence type="ECO:0000313" key="11">
    <source>
        <dbReference type="Proteomes" id="UP000658278"/>
    </source>
</evidence>
<dbReference type="PANTHER" id="PTHR45953:SF1">
    <property type="entry name" value="IDURONATE 2-SULFATASE"/>
    <property type="match status" value="1"/>
</dbReference>
<dbReference type="InterPro" id="IPR029058">
    <property type="entry name" value="AB_hydrolase_fold"/>
</dbReference>
<dbReference type="Proteomes" id="UP000658278">
    <property type="component" value="Unassembled WGS sequence"/>
</dbReference>
<evidence type="ECO:0000256" key="5">
    <source>
        <dbReference type="ARBA" id="ARBA00022801"/>
    </source>
</evidence>
<dbReference type="PROSITE" id="PS00149">
    <property type="entry name" value="SULFATASE_2"/>
    <property type="match status" value="1"/>
</dbReference>
<dbReference type="EMBL" id="JAENII010000004">
    <property type="protein sequence ID" value="MBK1826742.1"/>
    <property type="molecule type" value="Genomic_DNA"/>
</dbReference>
<keyword evidence="3" id="KW-0479">Metal-binding</keyword>
<dbReference type="InterPro" id="IPR024607">
    <property type="entry name" value="Sulfatase_CS"/>
</dbReference>